<dbReference type="Gene3D" id="2.170.130.10">
    <property type="entry name" value="TonB-dependent receptor, plug domain"/>
    <property type="match status" value="1"/>
</dbReference>
<dbReference type="InterPro" id="IPR037066">
    <property type="entry name" value="Plug_dom_sf"/>
</dbReference>
<evidence type="ECO:0000256" key="5">
    <source>
        <dbReference type="ARBA" id="ARBA00022729"/>
    </source>
</evidence>
<feature type="domain" description="TonB-dependent receptor plug" evidence="14">
    <location>
        <begin position="57"/>
        <end position="164"/>
    </location>
</feature>
<dbReference type="CDD" id="cd01347">
    <property type="entry name" value="ligand_gated_channel"/>
    <property type="match status" value="1"/>
</dbReference>
<evidence type="ECO:0000256" key="2">
    <source>
        <dbReference type="ARBA" id="ARBA00022448"/>
    </source>
</evidence>
<comment type="subcellular location">
    <subcellularLocation>
        <location evidence="1 10">Cell outer membrane</location>
        <topology evidence="1 10">Multi-pass membrane protein</topology>
    </subcellularLocation>
</comment>
<feature type="domain" description="TonB-dependent receptor-like beta-barrel" evidence="13">
    <location>
        <begin position="220"/>
        <end position="621"/>
    </location>
</feature>
<dbReference type="InterPro" id="IPR036942">
    <property type="entry name" value="Beta-barrel_TonB_sf"/>
</dbReference>
<organism evidence="15 16">
    <name type="scientific">Sphingomonas morindae</name>
    <dbReference type="NCBI Taxonomy" id="1541170"/>
    <lineage>
        <taxon>Bacteria</taxon>
        <taxon>Pseudomonadati</taxon>
        <taxon>Pseudomonadota</taxon>
        <taxon>Alphaproteobacteria</taxon>
        <taxon>Sphingomonadales</taxon>
        <taxon>Sphingomonadaceae</taxon>
        <taxon>Sphingomonas</taxon>
    </lineage>
</organism>
<protein>
    <submittedName>
        <fullName evidence="15">TonB-dependent receptor</fullName>
    </submittedName>
</protein>
<dbReference type="SUPFAM" id="SSF56935">
    <property type="entry name" value="Porins"/>
    <property type="match status" value="1"/>
</dbReference>
<keyword evidence="9 10" id="KW-0998">Cell outer membrane</keyword>
<reference evidence="15" key="1">
    <citation type="journal article" date="2022" name="Toxins">
        <title>Genomic Analysis of Sphingopyxis sp. USTB-05 for Biodegrading Cyanobacterial Hepatotoxins.</title>
        <authorList>
            <person name="Liu C."/>
            <person name="Xu Q."/>
            <person name="Zhao Z."/>
            <person name="Zhang H."/>
            <person name="Liu X."/>
            <person name="Yin C."/>
            <person name="Liu Y."/>
            <person name="Yan H."/>
        </authorList>
    </citation>
    <scope>NUCLEOTIDE SEQUENCE</scope>
    <source>
        <strain evidence="15">NBD5</strain>
    </source>
</reference>
<evidence type="ECO:0000256" key="11">
    <source>
        <dbReference type="RuleBase" id="RU003357"/>
    </source>
</evidence>
<feature type="chain" id="PRO_5047312029" evidence="12">
    <location>
        <begin position="22"/>
        <end position="647"/>
    </location>
</feature>
<evidence type="ECO:0000259" key="13">
    <source>
        <dbReference type="Pfam" id="PF00593"/>
    </source>
</evidence>
<evidence type="ECO:0000256" key="12">
    <source>
        <dbReference type="SAM" id="SignalP"/>
    </source>
</evidence>
<dbReference type="InterPro" id="IPR000531">
    <property type="entry name" value="Beta-barrel_TonB"/>
</dbReference>
<dbReference type="PANTHER" id="PTHR30069">
    <property type="entry name" value="TONB-DEPENDENT OUTER MEMBRANE RECEPTOR"/>
    <property type="match status" value="1"/>
</dbReference>
<keyword evidence="5 12" id="KW-0732">Signal</keyword>
<keyword evidence="16" id="KW-1185">Reference proteome</keyword>
<evidence type="ECO:0000256" key="8">
    <source>
        <dbReference type="ARBA" id="ARBA00023136"/>
    </source>
</evidence>
<dbReference type="EMBL" id="CP084930">
    <property type="protein sequence ID" value="USI74314.1"/>
    <property type="molecule type" value="Genomic_DNA"/>
</dbReference>
<evidence type="ECO:0000256" key="1">
    <source>
        <dbReference type="ARBA" id="ARBA00004571"/>
    </source>
</evidence>
<sequence length="647" mass="68456">MKFIGLSSGVAMVAAAFGGMAAPALGQSAQSGAALGEAAAAGGDILVTAGRALQPRAQTGQAVTVLDTEEITTRQSVLVADLLRQTPGVEVTRNGGVGTTSAVTIRGAESDQTVALIDGIKLNDPSAPGGGFDFGGLLVGNIARIEIVRGAQSVLWGNQAIGGVINLITRQPGETLSINARAEGGSYGTGQIFANVSGRQGPVAASLGAGFYRTDGISAFAGGREPDGYRNHSANGNVTVTLSPTLSIDLRGFYADGRTDIDGFPPPDYVFADTRERSWQRQWIGYGGVNLALFDGRLRNRLGFARTDTRRHNRDPDSVPDETFRAHGRTSRIDYQGVLDIRTGVQATFGAEREVSRFTSASGGPAIAGRTRLFSGYGQLALTPLSGLTLTGGVRHDDHNRFGGATTGSASAAWSPNGGATVLRGSYSEGFKAPTPYQLGSEYGNVALRPERSRGWDGGIEQRALGGAAVASATWFHRLSRDLITFVSCDTPLTGICADRPFGTYDNVARARAQGVELALALTPVEAFTLRWSYTYLDARDRTPGAGFGRRLARRPSNTGALNADYRWRFGLALGATLTMAGASFDDAANSRRLKGYSLVDLRAAYPLGRHVELYGRIENLFDARYQTVFQYGQAGRAAYGGVRLRY</sequence>
<feature type="signal peptide" evidence="12">
    <location>
        <begin position="1"/>
        <end position="21"/>
    </location>
</feature>
<name>A0ABY4XBW6_9SPHN</name>
<evidence type="ECO:0000256" key="9">
    <source>
        <dbReference type="ARBA" id="ARBA00023237"/>
    </source>
</evidence>
<keyword evidence="7 11" id="KW-0798">TonB box</keyword>
<accession>A0ABY4XBW6</accession>
<keyword evidence="3 10" id="KW-1134">Transmembrane beta strand</keyword>
<dbReference type="Pfam" id="PF07715">
    <property type="entry name" value="Plug"/>
    <property type="match status" value="1"/>
</dbReference>
<keyword evidence="6" id="KW-0406">Ion transport</keyword>
<dbReference type="RefSeq" id="WP_252168117.1">
    <property type="nucleotide sequence ID" value="NZ_CP084930.1"/>
</dbReference>
<keyword evidence="2 10" id="KW-0813">Transport</keyword>
<evidence type="ECO:0000256" key="4">
    <source>
        <dbReference type="ARBA" id="ARBA00022692"/>
    </source>
</evidence>
<proteinExistence type="inferred from homology"/>
<evidence type="ECO:0000256" key="3">
    <source>
        <dbReference type="ARBA" id="ARBA00022452"/>
    </source>
</evidence>
<dbReference type="Gene3D" id="2.40.170.20">
    <property type="entry name" value="TonB-dependent receptor, beta-barrel domain"/>
    <property type="match status" value="1"/>
</dbReference>
<keyword evidence="8 10" id="KW-0472">Membrane</keyword>
<gene>
    <name evidence="15" type="ORF">LHA26_07665</name>
</gene>
<evidence type="ECO:0000256" key="10">
    <source>
        <dbReference type="PROSITE-ProRule" id="PRU01360"/>
    </source>
</evidence>
<dbReference type="PANTHER" id="PTHR30069:SF53">
    <property type="entry name" value="COLICIN I RECEPTOR-RELATED"/>
    <property type="match status" value="1"/>
</dbReference>
<dbReference type="Proteomes" id="UP001056937">
    <property type="component" value="Chromosome 1"/>
</dbReference>
<evidence type="ECO:0000256" key="6">
    <source>
        <dbReference type="ARBA" id="ARBA00023065"/>
    </source>
</evidence>
<evidence type="ECO:0000313" key="15">
    <source>
        <dbReference type="EMBL" id="USI74314.1"/>
    </source>
</evidence>
<dbReference type="PROSITE" id="PS52016">
    <property type="entry name" value="TONB_DEPENDENT_REC_3"/>
    <property type="match status" value="1"/>
</dbReference>
<dbReference type="Pfam" id="PF00593">
    <property type="entry name" value="TonB_dep_Rec_b-barrel"/>
    <property type="match status" value="1"/>
</dbReference>
<evidence type="ECO:0000259" key="14">
    <source>
        <dbReference type="Pfam" id="PF07715"/>
    </source>
</evidence>
<keyword evidence="4 10" id="KW-0812">Transmembrane</keyword>
<dbReference type="InterPro" id="IPR039426">
    <property type="entry name" value="TonB-dep_rcpt-like"/>
</dbReference>
<evidence type="ECO:0000256" key="7">
    <source>
        <dbReference type="ARBA" id="ARBA00023077"/>
    </source>
</evidence>
<keyword evidence="15" id="KW-0675">Receptor</keyword>
<evidence type="ECO:0000313" key="16">
    <source>
        <dbReference type="Proteomes" id="UP001056937"/>
    </source>
</evidence>
<comment type="similarity">
    <text evidence="10 11">Belongs to the TonB-dependent receptor family.</text>
</comment>
<dbReference type="InterPro" id="IPR012910">
    <property type="entry name" value="Plug_dom"/>
</dbReference>